<sequence length="110" mass="11463">SHPLPPRSRSTSPLSSGSILSSQTHTVEASLPSLTRPPASPALRSTSWFVVFVHIHSGHWSKAGSCMDGAVDLFFLLSSPSRTSPAVVVTTPSSGASPTPPRAHYCTPTG</sequence>
<dbReference type="AlphaFoldDB" id="A0A8R7P7I1"/>
<dbReference type="Gramene" id="TuG1812G0100002785.01.T01">
    <property type="protein sequence ID" value="TuG1812G0100002785.01.T01"/>
    <property type="gene ID" value="TuG1812G0100002785.01"/>
</dbReference>
<feature type="region of interest" description="Disordered" evidence="1">
    <location>
        <begin position="88"/>
        <end position="110"/>
    </location>
</feature>
<evidence type="ECO:0000313" key="3">
    <source>
        <dbReference type="Proteomes" id="UP000015106"/>
    </source>
</evidence>
<reference evidence="3" key="1">
    <citation type="journal article" date="2013" name="Nature">
        <title>Draft genome of the wheat A-genome progenitor Triticum urartu.</title>
        <authorList>
            <person name="Ling H.Q."/>
            <person name="Zhao S."/>
            <person name="Liu D."/>
            <person name="Wang J."/>
            <person name="Sun H."/>
            <person name="Zhang C."/>
            <person name="Fan H."/>
            <person name="Li D."/>
            <person name="Dong L."/>
            <person name="Tao Y."/>
            <person name="Gao C."/>
            <person name="Wu H."/>
            <person name="Li Y."/>
            <person name="Cui Y."/>
            <person name="Guo X."/>
            <person name="Zheng S."/>
            <person name="Wang B."/>
            <person name="Yu K."/>
            <person name="Liang Q."/>
            <person name="Yang W."/>
            <person name="Lou X."/>
            <person name="Chen J."/>
            <person name="Feng M."/>
            <person name="Jian J."/>
            <person name="Zhang X."/>
            <person name="Luo G."/>
            <person name="Jiang Y."/>
            <person name="Liu J."/>
            <person name="Wang Z."/>
            <person name="Sha Y."/>
            <person name="Zhang B."/>
            <person name="Wu H."/>
            <person name="Tang D."/>
            <person name="Shen Q."/>
            <person name="Xue P."/>
            <person name="Zou S."/>
            <person name="Wang X."/>
            <person name="Liu X."/>
            <person name="Wang F."/>
            <person name="Yang Y."/>
            <person name="An X."/>
            <person name="Dong Z."/>
            <person name="Zhang K."/>
            <person name="Zhang X."/>
            <person name="Luo M.C."/>
            <person name="Dvorak J."/>
            <person name="Tong Y."/>
            <person name="Wang J."/>
            <person name="Yang H."/>
            <person name="Li Z."/>
            <person name="Wang D."/>
            <person name="Zhang A."/>
            <person name="Wang J."/>
        </authorList>
    </citation>
    <scope>NUCLEOTIDE SEQUENCE</scope>
    <source>
        <strain evidence="3">cv. G1812</strain>
    </source>
</reference>
<keyword evidence="3" id="KW-1185">Reference proteome</keyword>
<feature type="compositionally biased region" description="Low complexity" evidence="1">
    <location>
        <begin position="7"/>
        <end position="22"/>
    </location>
</feature>
<feature type="compositionally biased region" description="Low complexity" evidence="1">
    <location>
        <begin position="88"/>
        <end position="97"/>
    </location>
</feature>
<protein>
    <submittedName>
        <fullName evidence="2">Uncharacterized protein</fullName>
    </submittedName>
</protein>
<evidence type="ECO:0000313" key="2">
    <source>
        <dbReference type="EnsemblPlants" id="TuG1812G0100002785.01.T01"/>
    </source>
</evidence>
<dbReference type="Proteomes" id="UP000015106">
    <property type="component" value="Chromosome 1"/>
</dbReference>
<accession>A0A8R7P7I1</accession>
<evidence type="ECO:0000256" key="1">
    <source>
        <dbReference type="SAM" id="MobiDB-lite"/>
    </source>
</evidence>
<dbReference type="EnsemblPlants" id="TuG1812G0100002785.01.T01">
    <property type="protein sequence ID" value="TuG1812G0100002785.01.T01"/>
    <property type="gene ID" value="TuG1812G0100002785.01"/>
</dbReference>
<reference evidence="2" key="3">
    <citation type="submission" date="2022-06" db="UniProtKB">
        <authorList>
            <consortium name="EnsemblPlants"/>
        </authorList>
    </citation>
    <scope>IDENTIFICATION</scope>
</reference>
<organism evidence="2 3">
    <name type="scientific">Triticum urartu</name>
    <name type="common">Red wild einkorn</name>
    <name type="synonym">Crithodium urartu</name>
    <dbReference type="NCBI Taxonomy" id="4572"/>
    <lineage>
        <taxon>Eukaryota</taxon>
        <taxon>Viridiplantae</taxon>
        <taxon>Streptophyta</taxon>
        <taxon>Embryophyta</taxon>
        <taxon>Tracheophyta</taxon>
        <taxon>Spermatophyta</taxon>
        <taxon>Magnoliopsida</taxon>
        <taxon>Liliopsida</taxon>
        <taxon>Poales</taxon>
        <taxon>Poaceae</taxon>
        <taxon>BOP clade</taxon>
        <taxon>Pooideae</taxon>
        <taxon>Triticodae</taxon>
        <taxon>Triticeae</taxon>
        <taxon>Triticinae</taxon>
        <taxon>Triticum</taxon>
    </lineage>
</organism>
<proteinExistence type="predicted"/>
<name>A0A8R7P7I1_TRIUA</name>
<feature type="region of interest" description="Disordered" evidence="1">
    <location>
        <begin position="1"/>
        <end position="39"/>
    </location>
</feature>
<reference evidence="2" key="2">
    <citation type="submission" date="2018-03" db="EMBL/GenBank/DDBJ databases">
        <title>The Triticum urartu genome reveals the dynamic nature of wheat genome evolution.</title>
        <authorList>
            <person name="Ling H."/>
            <person name="Ma B."/>
            <person name="Shi X."/>
            <person name="Liu H."/>
            <person name="Dong L."/>
            <person name="Sun H."/>
            <person name="Cao Y."/>
            <person name="Gao Q."/>
            <person name="Zheng S."/>
            <person name="Li Y."/>
            <person name="Yu Y."/>
            <person name="Du H."/>
            <person name="Qi M."/>
            <person name="Li Y."/>
            <person name="Yu H."/>
            <person name="Cui Y."/>
            <person name="Wang N."/>
            <person name="Chen C."/>
            <person name="Wu H."/>
            <person name="Zhao Y."/>
            <person name="Zhang J."/>
            <person name="Li Y."/>
            <person name="Zhou W."/>
            <person name="Zhang B."/>
            <person name="Hu W."/>
            <person name="Eijk M."/>
            <person name="Tang J."/>
            <person name="Witsenboer H."/>
            <person name="Zhao S."/>
            <person name="Li Z."/>
            <person name="Zhang A."/>
            <person name="Wang D."/>
            <person name="Liang C."/>
        </authorList>
    </citation>
    <scope>NUCLEOTIDE SEQUENCE [LARGE SCALE GENOMIC DNA]</scope>
    <source>
        <strain evidence="2">cv. G1812</strain>
    </source>
</reference>